<dbReference type="AlphaFoldDB" id="A0A371ETF0"/>
<keyword evidence="3" id="KW-1185">Reference proteome</keyword>
<evidence type="ECO:0008006" key="4">
    <source>
        <dbReference type="Google" id="ProtNLM"/>
    </source>
</evidence>
<evidence type="ECO:0000313" key="3">
    <source>
        <dbReference type="Proteomes" id="UP000257109"/>
    </source>
</evidence>
<dbReference type="Proteomes" id="UP000257109">
    <property type="component" value="Unassembled WGS sequence"/>
</dbReference>
<evidence type="ECO:0000256" key="1">
    <source>
        <dbReference type="SAM" id="SignalP"/>
    </source>
</evidence>
<reference evidence="2" key="1">
    <citation type="submission" date="2018-05" db="EMBL/GenBank/DDBJ databases">
        <title>Draft genome of Mucuna pruriens seed.</title>
        <authorList>
            <person name="Nnadi N.E."/>
            <person name="Vos R."/>
            <person name="Hasami M.H."/>
            <person name="Devisetty U.K."/>
            <person name="Aguiy J.C."/>
        </authorList>
    </citation>
    <scope>NUCLEOTIDE SEQUENCE [LARGE SCALE GENOMIC DNA]</scope>
    <source>
        <strain evidence="2">JCA_2017</strain>
    </source>
</reference>
<comment type="caution">
    <text evidence="2">The sequence shown here is derived from an EMBL/GenBank/DDBJ whole genome shotgun (WGS) entry which is preliminary data.</text>
</comment>
<name>A0A371ETF0_MUCPR</name>
<gene>
    <name evidence="2" type="ORF">CR513_51631</name>
</gene>
<protein>
    <recommendedName>
        <fullName evidence="4">Thionin-like protein 2</fullName>
    </recommendedName>
</protein>
<evidence type="ECO:0000313" key="2">
    <source>
        <dbReference type="EMBL" id="RDX69274.1"/>
    </source>
</evidence>
<feature type="signal peptide" evidence="1">
    <location>
        <begin position="1"/>
        <end position="24"/>
    </location>
</feature>
<sequence length="122" mass="13325">MAKNEMKTIGIMIMVMIMMGFAQANSSPPIVKSEPSSVSEKLNCGTKCAYECLPLIFSPLDFLAYPICVTGCKNRCMKRSHGNAYECITSCGLTKSIDVNIDVRGLATNVVDSCLEECQNKQ</sequence>
<feature type="non-terminal residue" evidence="2">
    <location>
        <position position="1"/>
    </location>
</feature>
<proteinExistence type="predicted"/>
<dbReference type="EMBL" id="QJKJ01012183">
    <property type="protein sequence ID" value="RDX69274.1"/>
    <property type="molecule type" value="Genomic_DNA"/>
</dbReference>
<organism evidence="2 3">
    <name type="scientific">Mucuna pruriens</name>
    <name type="common">Velvet bean</name>
    <name type="synonym">Dolichos pruriens</name>
    <dbReference type="NCBI Taxonomy" id="157652"/>
    <lineage>
        <taxon>Eukaryota</taxon>
        <taxon>Viridiplantae</taxon>
        <taxon>Streptophyta</taxon>
        <taxon>Embryophyta</taxon>
        <taxon>Tracheophyta</taxon>
        <taxon>Spermatophyta</taxon>
        <taxon>Magnoliopsida</taxon>
        <taxon>eudicotyledons</taxon>
        <taxon>Gunneridae</taxon>
        <taxon>Pentapetalae</taxon>
        <taxon>rosids</taxon>
        <taxon>fabids</taxon>
        <taxon>Fabales</taxon>
        <taxon>Fabaceae</taxon>
        <taxon>Papilionoideae</taxon>
        <taxon>50 kb inversion clade</taxon>
        <taxon>NPAAA clade</taxon>
        <taxon>indigoferoid/millettioid clade</taxon>
        <taxon>Phaseoleae</taxon>
        <taxon>Mucuna</taxon>
    </lineage>
</organism>
<dbReference type="OrthoDB" id="1431774at2759"/>
<accession>A0A371ETF0</accession>
<keyword evidence="1" id="KW-0732">Signal</keyword>
<feature type="chain" id="PRO_5016869564" description="Thionin-like protein 2" evidence="1">
    <location>
        <begin position="25"/>
        <end position="122"/>
    </location>
</feature>